<dbReference type="RefSeq" id="WP_002134113.1">
    <property type="nucleotide sequence ID" value="NZ_CM010226.1"/>
</dbReference>
<dbReference type="Proteomes" id="UP000194143">
    <property type="component" value="Plasmid poh2"/>
</dbReference>
<sequence length="75" mass="8875">MKVVVLMEAVDLKEIRKKVHKLSYELWRNLDTLEEASVLHDNEEYCNSNEMKLYDALERFLKAEGVFTSNNLNKK</sequence>
<accession>A0A1W6WYH8</accession>
<keyword evidence="2" id="KW-1185">Reference proteome</keyword>
<dbReference type="GeneID" id="67466846"/>
<geneLocation type="plasmid" evidence="1 2">
    <name>poh2</name>
</geneLocation>
<name>A0A1W6WYH8_BACTU</name>
<gene>
    <name evidence="1" type="ORF">CAB88_31790</name>
</gene>
<protein>
    <submittedName>
        <fullName evidence="1">Uncharacterized protein</fullName>
    </submittedName>
</protein>
<evidence type="ECO:0000313" key="2">
    <source>
        <dbReference type="Proteomes" id="UP000194143"/>
    </source>
</evidence>
<reference evidence="1 2" key="1">
    <citation type="submission" date="2017-04" db="EMBL/GenBank/DDBJ databases">
        <title>Complete Genome Sequence of Bacillus thuringiensis type Strain ATCC 10792.</title>
        <authorList>
            <person name="Oh D.-H."/>
            <person name="Park B.-J."/>
            <person name="Shuai W."/>
            <person name="Chelliah R."/>
        </authorList>
    </citation>
    <scope>NUCLEOTIDE SEQUENCE [LARGE SCALE GENOMIC DNA]</scope>
    <source>
        <strain evidence="1 2">ATCC 10792</strain>
        <plasmid evidence="1 2">poh2</plasmid>
    </source>
</reference>
<dbReference type="EMBL" id="CP021063">
    <property type="protein sequence ID" value="ARP61594.1"/>
    <property type="molecule type" value="Genomic_DNA"/>
</dbReference>
<dbReference type="AlphaFoldDB" id="A0A1W6WYH8"/>
<keyword evidence="1" id="KW-0614">Plasmid</keyword>
<organism evidence="1 2">
    <name type="scientific">Bacillus thuringiensis</name>
    <dbReference type="NCBI Taxonomy" id="1428"/>
    <lineage>
        <taxon>Bacteria</taxon>
        <taxon>Bacillati</taxon>
        <taxon>Bacillota</taxon>
        <taxon>Bacilli</taxon>
        <taxon>Bacillales</taxon>
        <taxon>Bacillaceae</taxon>
        <taxon>Bacillus</taxon>
        <taxon>Bacillus cereus group</taxon>
    </lineage>
</organism>
<dbReference type="KEGG" id="bthy:AQ980_31330"/>
<proteinExistence type="predicted"/>
<evidence type="ECO:0000313" key="1">
    <source>
        <dbReference type="EMBL" id="ARP61594.1"/>
    </source>
</evidence>